<dbReference type="InterPro" id="IPR001611">
    <property type="entry name" value="Leu-rich_rpt"/>
</dbReference>
<dbReference type="Proteomes" id="UP000824469">
    <property type="component" value="Unassembled WGS sequence"/>
</dbReference>
<dbReference type="AlphaFoldDB" id="A0AA38CBG8"/>
<dbReference type="SUPFAM" id="SSF81383">
    <property type="entry name" value="F-box domain"/>
    <property type="match status" value="1"/>
</dbReference>
<dbReference type="Pfam" id="PF13516">
    <property type="entry name" value="LRR_6"/>
    <property type="match status" value="1"/>
</dbReference>
<dbReference type="EMBL" id="JAHRHJ020000010">
    <property type="protein sequence ID" value="KAH9297302.1"/>
    <property type="molecule type" value="Genomic_DNA"/>
</dbReference>
<dbReference type="SMART" id="SM00367">
    <property type="entry name" value="LRR_CC"/>
    <property type="match status" value="8"/>
</dbReference>
<feature type="domain" description="F-box/LRR-repeat protein 15-like leucin rich repeat" evidence="1">
    <location>
        <begin position="193"/>
        <end position="324"/>
    </location>
</feature>
<dbReference type="InterPro" id="IPR036047">
    <property type="entry name" value="F-box-like_dom_sf"/>
</dbReference>
<dbReference type="InterPro" id="IPR057207">
    <property type="entry name" value="FBXL15_LRR"/>
</dbReference>
<reference evidence="2 3" key="1">
    <citation type="journal article" date="2021" name="Nat. Plants">
        <title>The Taxus genome provides insights into paclitaxel biosynthesis.</title>
        <authorList>
            <person name="Xiong X."/>
            <person name="Gou J."/>
            <person name="Liao Q."/>
            <person name="Li Y."/>
            <person name="Zhou Q."/>
            <person name="Bi G."/>
            <person name="Li C."/>
            <person name="Du R."/>
            <person name="Wang X."/>
            <person name="Sun T."/>
            <person name="Guo L."/>
            <person name="Liang H."/>
            <person name="Lu P."/>
            <person name="Wu Y."/>
            <person name="Zhang Z."/>
            <person name="Ro D.K."/>
            <person name="Shang Y."/>
            <person name="Huang S."/>
            <person name="Yan J."/>
        </authorList>
    </citation>
    <scope>NUCLEOTIDE SEQUENCE [LARGE SCALE GENOMIC DNA]</scope>
    <source>
        <strain evidence="2">Ta-2019</strain>
    </source>
</reference>
<dbReference type="PANTHER" id="PTHR13318:SF258">
    <property type="entry name" value="F-BOX PROTEIN SKP2A"/>
    <property type="match status" value="1"/>
</dbReference>
<name>A0AA38CBG8_TAXCH</name>
<dbReference type="Gene3D" id="3.80.10.10">
    <property type="entry name" value="Ribonuclease Inhibitor"/>
    <property type="match status" value="1"/>
</dbReference>
<keyword evidence="3" id="KW-1185">Reference proteome</keyword>
<dbReference type="GO" id="GO:0031146">
    <property type="term" value="P:SCF-dependent proteasomal ubiquitin-dependent protein catabolic process"/>
    <property type="evidence" value="ECO:0007669"/>
    <property type="project" value="TreeGrafter"/>
</dbReference>
<evidence type="ECO:0000313" key="3">
    <source>
        <dbReference type="Proteomes" id="UP000824469"/>
    </source>
</evidence>
<protein>
    <recommendedName>
        <fullName evidence="1">F-box/LRR-repeat protein 15-like leucin rich repeat domain-containing protein</fullName>
    </recommendedName>
</protein>
<dbReference type="OMA" id="KHEMWAS"/>
<dbReference type="InterPro" id="IPR006553">
    <property type="entry name" value="Leu-rich_rpt_Cys-con_subtyp"/>
</dbReference>
<sequence length="470" mass="51336">AHVKDSTYCVKKFQVGAHPSLKTMAGKENIKPTISLQSQVLQLTPLTMNKQEQNPIVQNHSILYYVKDETIDDDADSKWQDLPMELLVRILLLADDRTVIIASGVCTGWRDAICVGVQELSLSWCKQHMSNLVLSAIPKFTRLHSLNLRQNQHQLNDQAVEMVAKHCNDLRALDLSNSTQLTDKSLEALARGCNLLEKLNISGCSGVTDSALVVLSEKCNKLRHLYLCGCVRAASDRALLALARSCCHLQSLNLGWCDRVTDVGVTGLAQWCPELRAVDLCGCVLITDRSVIALAGNCHHLRSLGLYYCQNITDTAMYSLVNSGIYRSVKPSLKHKSSNSRYNTELVSQATVTHGAQRSGSGGGTGSCISTDRTAAGSRDYMESVLNDQEDYGLVQLNISQCTSLSAPAVQAVCNTFPALHTCPERHSLIISGCLNLTSVHCVCAVEALRERRNRAASSRGGILNARAVR</sequence>
<feature type="non-terminal residue" evidence="2">
    <location>
        <position position="1"/>
    </location>
</feature>
<dbReference type="SUPFAM" id="SSF52047">
    <property type="entry name" value="RNI-like"/>
    <property type="match status" value="1"/>
</dbReference>
<comment type="caution">
    <text evidence="2">The sequence shown here is derived from an EMBL/GenBank/DDBJ whole genome shotgun (WGS) entry which is preliminary data.</text>
</comment>
<dbReference type="GO" id="GO:0019005">
    <property type="term" value="C:SCF ubiquitin ligase complex"/>
    <property type="evidence" value="ECO:0007669"/>
    <property type="project" value="TreeGrafter"/>
</dbReference>
<dbReference type="PANTHER" id="PTHR13318">
    <property type="entry name" value="PARTNER OF PAIRED, ISOFORM B-RELATED"/>
    <property type="match status" value="1"/>
</dbReference>
<dbReference type="CDD" id="cd22161">
    <property type="entry name" value="F-box_AtSKP2-like"/>
    <property type="match status" value="1"/>
</dbReference>
<accession>A0AA38CBG8</accession>
<proteinExistence type="predicted"/>
<evidence type="ECO:0000313" key="2">
    <source>
        <dbReference type="EMBL" id="KAH9297302.1"/>
    </source>
</evidence>
<dbReference type="InterPro" id="IPR032675">
    <property type="entry name" value="LRR_dom_sf"/>
</dbReference>
<organism evidence="2 3">
    <name type="scientific">Taxus chinensis</name>
    <name type="common">Chinese yew</name>
    <name type="synonym">Taxus wallichiana var. chinensis</name>
    <dbReference type="NCBI Taxonomy" id="29808"/>
    <lineage>
        <taxon>Eukaryota</taxon>
        <taxon>Viridiplantae</taxon>
        <taxon>Streptophyta</taxon>
        <taxon>Embryophyta</taxon>
        <taxon>Tracheophyta</taxon>
        <taxon>Spermatophyta</taxon>
        <taxon>Pinopsida</taxon>
        <taxon>Pinidae</taxon>
        <taxon>Conifers II</taxon>
        <taxon>Cupressales</taxon>
        <taxon>Taxaceae</taxon>
        <taxon>Taxus</taxon>
    </lineage>
</organism>
<dbReference type="Pfam" id="PF25372">
    <property type="entry name" value="DUF7885"/>
    <property type="match status" value="1"/>
</dbReference>
<evidence type="ECO:0000259" key="1">
    <source>
        <dbReference type="Pfam" id="PF25372"/>
    </source>
</evidence>
<gene>
    <name evidence="2" type="ORF">KI387_028984</name>
</gene>